<evidence type="ECO:0000256" key="1">
    <source>
        <dbReference type="ARBA" id="ARBA00022679"/>
    </source>
</evidence>
<keyword evidence="4" id="KW-0067">ATP-binding</keyword>
<dbReference type="InterPro" id="IPR006282">
    <property type="entry name" value="Thi_PPkinase"/>
</dbReference>
<dbReference type="SUPFAM" id="SSF63999">
    <property type="entry name" value="Thiamin pyrophosphokinase, catalytic domain"/>
    <property type="match status" value="1"/>
</dbReference>
<dbReference type="Pfam" id="PF04265">
    <property type="entry name" value="TPK_B1_binding"/>
    <property type="match status" value="1"/>
</dbReference>
<dbReference type="PANTHER" id="PTHR13622:SF8">
    <property type="entry name" value="THIAMIN PYROPHOSPHOKINASE 1"/>
    <property type="match status" value="1"/>
</dbReference>
<accession>A0A1J1HZX1</accession>
<dbReference type="Proteomes" id="UP000183832">
    <property type="component" value="Unassembled WGS sequence"/>
</dbReference>
<evidence type="ECO:0000313" key="6">
    <source>
        <dbReference type="EMBL" id="CRK91681.1"/>
    </source>
</evidence>
<dbReference type="Pfam" id="PF04263">
    <property type="entry name" value="TPK_catalytic"/>
    <property type="match status" value="1"/>
</dbReference>
<sequence length="254" mass="28818">MTTKWFPGNFLSVEKIKNVKNYAVIVLNRPINANKEVVECLWSQASLKITVDGGTNRWLSWIRKHSLEDKLKHPNFITGDLDSCSTESIAFFNKSRVIKTVDQDETDFTKSLRVLEPSIKELNLENSIVLCETSGRMDQILANINTLFKNNLKSKDKQIPIFLFSANSLSWLLAPGHHEIHIPENVKKFWCALIPFEPTKVSTNGLKWNLKNQTLKFGGIVSTSNTYDCTTNVVNITTDNPLLWSMGTSKIDDD</sequence>
<dbReference type="FunFam" id="2.60.120.320:FF:000001">
    <property type="entry name" value="Thiamine pyrophosphokinase"/>
    <property type="match status" value="1"/>
</dbReference>
<name>A0A1J1HZX1_9DIPT</name>
<dbReference type="GO" id="GO:0005524">
    <property type="term" value="F:ATP binding"/>
    <property type="evidence" value="ECO:0007669"/>
    <property type="project" value="UniProtKB-KW"/>
</dbReference>
<dbReference type="InterPro" id="IPR007373">
    <property type="entry name" value="Thiamin_PyroPKinase_B1-bd"/>
</dbReference>
<dbReference type="CDD" id="cd07995">
    <property type="entry name" value="TPK"/>
    <property type="match status" value="1"/>
</dbReference>
<evidence type="ECO:0000313" key="7">
    <source>
        <dbReference type="Proteomes" id="UP000183832"/>
    </source>
</evidence>
<gene>
    <name evidence="6" type="ORF">CLUMA_CG005329</name>
</gene>
<dbReference type="InterPro" id="IPR036371">
    <property type="entry name" value="TPK_B1-bd_sf"/>
</dbReference>
<dbReference type="InterPro" id="IPR007371">
    <property type="entry name" value="TPK_catalytic"/>
</dbReference>
<proteinExistence type="predicted"/>
<dbReference type="Gene3D" id="2.60.120.320">
    <property type="entry name" value="Thiamin pyrophosphokinase, thiamin-binding domain"/>
    <property type="match status" value="1"/>
</dbReference>
<dbReference type="GO" id="GO:0004788">
    <property type="term" value="F:thiamine diphosphokinase activity"/>
    <property type="evidence" value="ECO:0007669"/>
    <property type="project" value="InterPro"/>
</dbReference>
<organism evidence="6 7">
    <name type="scientific">Clunio marinus</name>
    <dbReference type="NCBI Taxonomy" id="568069"/>
    <lineage>
        <taxon>Eukaryota</taxon>
        <taxon>Metazoa</taxon>
        <taxon>Ecdysozoa</taxon>
        <taxon>Arthropoda</taxon>
        <taxon>Hexapoda</taxon>
        <taxon>Insecta</taxon>
        <taxon>Pterygota</taxon>
        <taxon>Neoptera</taxon>
        <taxon>Endopterygota</taxon>
        <taxon>Diptera</taxon>
        <taxon>Nematocera</taxon>
        <taxon>Chironomoidea</taxon>
        <taxon>Chironomidae</taxon>
        <taxon>Clunio</taxon>
    </lineage>
</organism>
<dbReference type="GO" id="GO:0009229">
    <property type="term" value="P:thiamine diphosphate biosynthetic process"/>
    <property type="evidence" value="ECO:0007669"/>
    <property type="project" value="InterPro"/>
</dbReference>
<reference evidence="6 7" key="1">
    <citation type="submission" date="2015-04" db="EMBL/GenBank/DDBJ databases">
        <authorList>
            <person name="Syromyatnikov M.Y."/>
            <person name="Popov V.N."/>
        </authorList>
    </citation>
    <scope>NUCLEOTIDE SEQUENCE [LARGE SCALE GENOMIC DNA]</scope>
</reference>
<keyword evidence="3" id="KW-0418">Kinase</keyword>
<dbReference type="OrthoDB" id="25149at2759"/>
<dbReference type="SUPFAM" id="SSF63862">
    <property type="entry name" value="Thiamin pyrophosphokinase, substrate-binding domain"/>
    <property type="match status" value="1"/>
</dbReference>
<feature type="domain" description="Thiamin pyrophosphokinase thiamin-binding" evidence="5">
    <location>
        <begin position="176"/>
        <end position="242"/>
    </location>
</feature>
<dbReference type="InterPro" id="IPR036759">
    <property type="entry name" value="TPK_catalytic_sf"/>
</dbReference>
<dbReference type="GO" id="GO:0030975">
    <property type="term" value="F:thiamine binding"/>
    <property type="evidence" value="ECO:0007669"/>
    <property type="project" value="InterPro"/>
</dbReference>
<dbReference type="STRING" id="568069.A0A1J1HZX1"/>
<dbReference type="PANTHER" id="PTHR13622">
    <property type="entry name" value="THIAMIN PYROPHOSPHOKINASE"/>
    <property type="match status" value="1"/>
</dbReference>
<evidence type="ECO:0000256" key="3">
    <source>
        <dbReference type="ARBA" id="ARBA00022777"/>
    </source>
</evidence>
<dbReference type="GO" id="GO:0006772">
    <property type="term" value="P:thiamine metabolic process"/>
    <property type="evidence" value="ECO:0007669"/>
    <property type="project" value="InterPro"/>
</dbReference>
<keyword evidence="2" id="KW-0547">Nucleotide-binding</keyword>
<protein>
    <submittedName>
        <fullName evidence="6">CLUMA_CG005329, isoform A</fullName>
    </submittedName>
</protein>
<dbReference type="Gene3D" id="3.40.50.10240">
    <property type="entry name" value="Thiamin pyrophosphokinase, catalytic domain"/>
    <property type="match status" value="1"/>
</dbReference>
<dbReference type="GO" id="GO:0016301">
    <property type="term" value="F:kinase activity"/>
    <property type="evidence" value="ECO:0007669"/>
    <property type="project" value="UniProtKB-KW"/>
</dbReference>
<evidence type="ECO:0000259" key="5">
    <source>
        <dbReference type="SMART" id="SM00983"/>
    </source>
</evidence>
<evidence type="ECO:0000256" key="4">
    <source>
        <dbReference type="ARBA" id="ARBA00022840"/>
    </source>
</evidence>
<keyword evidence="1" id="KW-0808">Transferase</keyword>
<dbReference type="AlphaFoldDB" id="A0A1J1HZX1"/>
<dbReference type="SMART" id="SM00983">
    <property type="entry name" value="TPK_B1_binding"/>
    <property type="match status" value="1"/>
</dbReference>
<dbReference type="NCBIfam" id="TIGR01378">
    <property type="entry name" value="thi_PPkinase"/>
    <property type="match status" value="1"/>
</dbReference>
<dbReference type="EMBL" id="CVRI01000021">
    <property type="protein sequence ID" value="CRK91681.1"/>
    <property type="molecule type" value="Genomic_DNA"/>
</dbReference>
<keyword evidence="7" id="KW-1185">Reference proteome</keyword>
<evidence type="ECO:0000256" key="2">
    <source>
        <dbReference type="ARBA" id="ARBA00022741"/>
    </source>
</evidence>